<comment type="caution">
    <text evidence="3">The sequence shown here is derived from an EMBL/GenBank/DDBJ whole genome shotgun (WGS) entry which is preliminary data.</text>
</comment>
<dbReference type="EMBL" id="ABYI02000034">
    <property type="protein sequence ID" value="EEG72959.1"/>
    <property type="molecule type" value="Genomic_DNA"/>
</dbReference>
<feature type="domain" description="LiaF transmembrane" evidence="2">
    <location>
        <begin position="7"/>
        <end position="101"/>
    </location>
</feature>
<name>C0C4G6_9FIRM</name>
<dbReference type="STRING" id="553973.CLOHYLEM_06982"/>
<dbReference type="AlphaFoldDB" id="C0C4G6"/>
<dbReference type="OrthoDB" id="2249781at2"/>
<evidence type="ECO:0000259" key="2">
    <source>
        <dbReference type="Pfam" id="PF22570"/>
    </source>
</evidence>
<keyword evidence="1" id="KW-0812">Transmembrane</keyword>
<dbReference type="HOGENOM" id="CLU_081309_1_0_9"/>
<accession>C0C4G6</accession>
<dbReference type="InterPro" id="IPR054331">
    <property type="entry name" value="LiaF_TM"/>
</dbReference>
<evidence type="ECO:0000313" key="3">
    <source>
        <dbReference type="EMBL" id="EEG72959.1"/>
    </source>
</evidence>
<organism evidence="3 4">
    <name type="scientific">[Clostridium] hylemonae DSM 15053</name>
    <dbReference type="NCBI Taxonomy" id="553973"/>
    <lineage>
        <taxon>Bacteria</taxon>
        <taxon>Bacillati</taxon>
        <taxon>Bacillota</taxon>
        <taxon>Clostridia</taxon>
        <taxon>Lachnospirales</taxon>
        <taxon>Lachnospiraceae</taxon>
    </lineage>
</organism>
<keyword evidence="4" id="KW-1185">Reference proteome</keyword>
<dbReference type="eggNOG" id="COG4758">
    <property type="taxonomic scope" value="Bacteria"/>
</dbReference>
<proteinExistence type="predicted"/>
<dbReference type="PANTHER" id="PTHR40763">
    <property type="entry name" value="MEMBRANE PROTEIN-RELATED"/>
    <property type="match status" value="1"/>
</dbReference>
<feature type="transmembrane region" description="Helical" evidence="1">
    <location>
        <begin position="32"/>
        <end position="50"/>
    </location>
</feature>
<dbReference type="Proteomes" id="UP000004893">
    <property type="component" value="Unassembled WGS sequence"/>
</dbReference>
<evidence type="ECO:0000313" key="4">
    <source>
        <dbReference type="Proteomes" id="UP000004893"/>
    </source>
</evidence>
<feature type="transmembrane region" description="Helical" evidence="1">
    <location>
        <begin position="80"/>
        <end position="97"/>
    </location>
</feature>
<feature type="transmembrane region" description="Helical" evidence="1">
    <location>
        <begin position="7"/>
        <end position="26"/>
    </location>
</feature>
<sequence>MKKERIFWGLFFIVSAVFLIVSRMGVLGDIGVFSLLLTVFFAACLIKSVVHRSVTGVLFSVAFLCIIYARPLGIEPITPWPVLGAALLGSIGFSFLFHPRRSCYHHHHIDSEESVETVDGAQMEFSTTFSGSIKYVNSDDFQSARLHCAFGSLKVYFDNAVIQRGEAVLDLDVSFAGVELYIPKNWSLVNKTSTAFGGIDEKNRNDSSGGPVVRLKGKVSFGGVEIVYV</sequence>
<keyword evidence="1" id="KW-0472">Membrane</keyword>
<protein>
    <recommendedName>
        <fullName evidence="2">LiaF transmembrane domain-containing protein</fullName>
    </recommendedName>
</protein>
<dbReference type="RefSeq" id="WP_006444338.1">
    <property type="nucleotide sequence ID" value="NZ_CP036524.1"/>
</dbReference>
<reference evidence="3" key="2">
    <citation type="submission" date="2013-06" db="EMBL/GenBank/DDBJ databases">
        <title>Draft genome sequence of Clostridium hylemonae (DSM 15053).</title>
        <authorList>
            <person name="Sudarsanam P."/>
            <person name="Ley R."/>
            <person name="Guruge J."/>
            <person name="Turnbaugh P.J."/>
            <person name="Mahowald M."/>
            <person name="Liep D."/>
            <person name="Gordon J."/>
        </authorList>
    </citation>
    <scope>NUCLEOTIDE SEQUENCE</scope>
    <source>
        <strain evidence="3">DSM 15053</strain>
    </source>
</reference>
<gene>
    <name evidence="3" type="ORF">CLOHYLEM_06982</name>
</gene>
<feature type="transmembrane region" description="Helical" evidence="1">
    <location>
        <begin position="57"/>
        <end position="74"/>
    </location>
</feature>
<evidence type="ECO:0000256" key="1">
    <source>
        <dbReference type="SAM" id="Phobius"/>
    </source>
</evidence>
<keyword evidence="1" id="KW-1133">Transmembrane helix</keyword>
<dbReference type="PANTHER" id="PTHR40763:SF5">
    <property type="entry name" value="MEMBRANE PROTEIN"/>
    <property type="match status" value="1"/>
</dbReference>
<dbReference type="Pfam" id="PF22570">
    <property type="entry name" value="LiaF-TM"/>
    <property type="match status" value="1"/>
</dbReference>
<reference evidence="3" key="1">
    <citation type="submission" date="2009-02" db="EMBL/GenBank/DDBJ databases">
        <authorList>
            <person name="Fulton L."/>
            <person name="Clifton S."/>
            <person name="Fulton B."/>
            <person name="Xu J."/>
            <person name="Minx P."/>
            <person name="Pepin K.H."/>
            <person name="Johnson M."/>
            <person name="Bhonagiri V."/>
            <person name="Nash W.E."/>
            <person name="Mardis E.R."/>
            <person name="Wilson R.K."/>
        </authorList>
    </citation>
    <scope>NUCLEOTIDE SEQUENCE [LARGE SCALE GENOMIC DNA]</scope>
    <source>
        <strain evidence="3">DSM 15053</strain>
    </source>
</reference>